<dbReference type="InterPro" id="IPR052518">
    <property type="entry name" value="CHR_Transporter"/>
</dbReference>
<name>A0A4S4BPL9_9BACI</name>
<dbReference type="EMBL" id="SSNT01000018">
    <property type="protein sequence ID" value="THF76822.1"/>
    <property type="molecule type" value="Genomic_DNA"/>
</dbReference>
<comment type="caution">
    <text evidence="7">The sequence shown here is derived from an EMBL/GenBank/DDBJ whole genome shotgun (WGS) entry which is preliminary data.</text>
</comment>
<keyword evidence="6" id="KW-0472">Membrane</keyword>
<gene>
    <name evidence="7" type="ORF">E6W99_20730</name>
</gene>
<evidence type="ECO:0000256" key="5">
    <source>
        <dbReference type="ARBA" id="ARBA00022989"/>
    </source>
</evidence>
<comment type="subcellular location">
    <subcellularLocation>
        <location evidence="1">Cell membrane</location>
        <topology evidence="1">Multi-pass membrane protein</topology>
    </subcellularLocation>
</comment>
<dbReference type="Proteomes" id="UP000310334">
    <property type="component" value="Unassembled WGS sequence"/>
</dbReference>
<reference evidence="7 8" key="1">
    <citation type="submission" date="2019-04" db="EMBL/GenBank/DDBJ databases">
        <title>Bacillus sediminilitoris sp. nov., isolated from a tidal flat sediment on the East China Sea.</title>
        <authorList>
            <person name="Wei Y."/>
            <person name="Mao H."/>
            <person name="Fang J."/>
        </authorList>
    </citation>
    <scope>NUCLEOTIDE SEQUENCE [LARGE SCALE GENOMIC DNA]</scope>
    <source>
        <strain evidence="7 8">DSL-17</strain>
    </source>
</reference>
<keyword evidence="5" id="KW-1133">Transmembrane helix</keyword>
<dbReference type="GO" id="GO:0005886">
    <property type="term" value="C:plasma membrane"/>
    <property type="evidence" value="ECO:0007669"/>
    <property type="project" value="UniProtKB-SubCell"/>
</dbReference>
<keyword evidence="4" id="KW-0812">Transmembrane</keyword>
<evidence type="ECO:0000256" key="1">
    <source>
        <dbReference type="ARBA" id="ARBA00004651"/>
    </source>
</evidence>
<protein>
    <submittedName>
        <fullName evidence="7">Chromate transporter</fullName>
    </submittedName>
</protein>
<accession>A0A4S4BPL9</accession>
<dbReference type="PANTHER" id="PTHR43663">
    <property type="entry name" value="CHROMATE TRANSPORT PROTEIN-RELATED"/>
    <property type="match status" value="1"/>
</dbReference>
<dbReference type="OrthoDB" id="9027281at2"/>
<comment type="similarity">
    <text evidence="2">Belongs to the chromate ion transporter (CHR) (TC 2.A.51) family.</text>
</comment>
<evidence type="ECO:0000256" key="4">
    <source>
        <dbReference type="ARBA" id="ARBA00022692"/>
    </source>
</evidence>
<dbReference type="AlphaFoldDB" id="A0A4S4BPL9"/>
<evidence type="ECO:0000256" key="6">
    <source>
        <dbReference type="ARBA" id="ARBA00023136"/>
    </source>
</evidence>
<keyword evidence="8" id="KW-1185">Reference proteome</keyword>
<keyword evidence="3" id="KW-1003">Cell membrane</keyword>
<dbReference type="PANTHER" id="PTHR43663:SF1">
    <property type="entry name" value="CHROMATE TRANSPORTER"/>
    <property type="match status" value="1"/>
</dbReference>
<evidence type="ECO:0000313" key="8">
    <source>
        <dbReference type="Proteomes" id="UP000310334"/>
    </source>
</evidence>
<organism evidence="7 8">
    <name type="scientific">Metabacillus sediminilitoris</name>
    <dbReference type="NCBI Taxonomy" id="2567941"/>
    <lineage>
        <taxon>Bacteria</taxon>
        <taxon>Bacillati</taxon>
        <taxon>Bacillota</taxon>
        <taxon>Bacilli</taxon>
        <taxon>Bacillales</taxon>
        <taxon>Bacillaceae</taxon>
        <taxon>Metabacillus</taxon>
    </lineage>
</organism>
<dbReference type="GO" id="GO:0015109">
    <property type="term" value="F:chromate transmembrane transporter activity"/>
    <property type="evidence" value="ECO:0007669"/>
    <property type="project" value="InterPro"/>
</dbReference>
<sequence length="182" mass="19944">MIFLLLDLFMTFFLIGFISFGGGYAIIPVIEMETVNHGWMTTQEFTDIIAIAGMAPGPIATNSAILVGYSQAGILGSVVSTLGIVLPSFILIIIIAVLFSKFYKNRMVEAAFYGLRPVVLGLIFYSAIKFAISNHVISLNLSWQSMFLFVVFGLSLFALIKLKWHPMFVILLSGGVGIVMFS</sequence>
<proteinExistence type="inferred from homology"/>
<evidence type="ECO:0000256" key="2">
    <source>
        <dbReference type="ARBA" id="ARBA00005262"/>
    </source>
</evidence>
<evidence type="ECO:0000256" key="3">
    <source>
        <dbReference type="ARBA" id="ARBA00022475"/>
    </source>
</evidence>
<dbReference type="InterPro" id="IPR003370">
    <property type="entry name" value="Chromate_transpt"/>
</dbReference>
<dbReference type="Pfam" id="PF02417">
    <property type="entry name" value="Chromate_transp"/>
    <property type="match status" value="1"/>
</dbReference>
<evidence type="ECO:0000313" key="7">
    <source>
        <dbReference type="EMBL" id="THF76822.1"/>
    </source>
</evidence>